<dbReference type="Proteomes" id="UP000034108">
    <property type="component" value="Unassembled WGS sequence"/>
</dbReference>
<evidence type="ECO:0000256" key="3">
    <source>
        <dbReference type="ARBA" id="ARBA00022692"/>
    </source>
</evidence>
<evidence type="ECO:0000256" key="6">
    <source>
        <dbReference type="SAM" id="Phobius"/>
    </source>
</evidence>
<feature type="transmembrane region" description="Helical" evidence="6">
    <location>
        <begin position="16"/>
        <end position="37"/>
    </location>
</feature>
<comment type="caution">
    <text evidence="8">The sequence shown here is derived from an EMBL/GenBank/DDBJ whole genome shotgun (WGS) entry which is preliminary data.</text>
</comment>
<dbReference type="STRING" id="1619048.UU49_C0015G0009"/>
<evidence type="ECO:0000259" key="7">
    <source>
        <dbReference type="Pfam" id="PF04138"/>
    </source>
</evidence>
<gene>
    <name evidence="8" type="ORF">UU49_C0015G0009</name>
</gene>
<name>A0A0G0VD63_9BACT</name>
<comment type="subcellular location">
    <subcellularLocation>
        <location evidence="1">Membrane</location>
        <topology evidence="1">Multi-pass membrane protein</topology>
    </subcellularLocation>
</comment>
<reference evidence="8 9" key="1">
    <citation type="journal article" date="2015" name="Nature">
        <title>rRNA introns, odd ribosomes, and small enigmatic genomes across a large radiation of phyla.</title>
        <authorList>
            <person name="Brown C.T."/>
            <person name="Hug L.A."/>
            <person name="Thomas B.C."/>
            <person name="Sharon I."/>
            <person name="Castelle C.J."/>
            <person name="Singh A."/>
            <person name="Wilkins M.J."/>
            <person name="Williams K.H."/>
            <person name="Banfield J.F."/>
        </authorList>
    </citation>
    <scope>NUCLEOTIDE SEQUENCE [LARGE SCALE GENOMIC DNA]</scope>
</reference>
<dbReference type="GO" id="GO:0000271">
    <property type="term" value="P:polysaccharide biosynthetic process"/>
    <property type="evidence" value="ECO:0007669"/>
    <property type="project" value="InterPro"/>
</dbReference>
<dbReference type="PANTHER" id="PTHR38459:SF1">
    <property type="entry name" value="PROPHAGE BACTOPRENOL-LINKED GLUCOSE TRANSLOCASE HOMOLOG"/>
    <property type="match status" value="1"/>
</dbReference>
<sequence length="133" mass="15867">MWQKIKSFVLASKRQLFFYVVIGGSAFVLDMGSLILFKEVLHVKPVITVIFSQIIIINYVFFLNKRFSFQSFGRTRKQIIKFYLLACWNYVFGIGWMWLLNENMHLNYLAVRVAGIILAVSWNFLLYKFWVYK</sequence>
<dbReference type="GO" id="GO:0005886">
    <property type="term" value="C:plasma membrane"/>
    <property type="evidence" value="ECO:0007669"/>
    <property type="project" value="TreeGrafter"/>
</dbReference>
<keyword evidence="4 6" id="KW-1133">Transmembrane helix</keyword>
<dbReference type="InterPro" id="IPR007267">
    <property type="entry name" value="GtrA_DPMS_TM"/>
</dbReference>
<evidence type="ECO:0000313" key="9">
    <source>
        <dbReference type="Proteomes" id="UP000034108"/>
    </source>
</evidence>
<feature type="transmembrane region" description="Helical" evidence="6">
    <location>
        <begin position="43"/>
        <end position="62"/>
    </location>
</feature>
<evidence type="ECO:0000256" key="5">
    <source>
        <dbReference type="ARBA" id="ARBA00023136"/>
    </source>
</evidence>
<evidence type="ECO:0000256" key="4">
    <source>
        <dbReference type="ARBA" id="ARBA00022989"/>
    </source>
</evidence>
<proteinExistence type="inferred from homology"/>
<evidence type="ECO:0000256" key="2">
    <source>
        <dbReference type="ARBA" id="ARBA00009399"/>
    </source>
</evidence>
<feature type="transmembrane region" description="Helical" evidence="6">
    <location>
        <begin position="82"/>
        <end position="100"/>
    </location>
</feature>
<keyword evidence="3 6" id="KW-0812">Transmembrane</keyword>
<feature type="domain" description="GtrA/DPMS transmembrane" evidence="7">
    <location>
        <begin position="19"/>
        <end position="131"/>
    </location>
</feature>
<dbReference type="EMBL" id="LCAV01000015">
    <property type="protein sequence ID" value="KKR98824.1"/>
    <property type="molecule type" value="Genomic_DNA"/>
</dbReference>
<organism evidence="8 9">
    <name type="scientific">Candidatus Magasanikbacteria bacterium GW2011_GWC2_41_17</name>
    <dbReference type="NCBI Taxonomy" id="1619048"/>
    <lineage>
        <taxon>Bacteria</taxon>
        <taxon>Candidatus Magasanikiibacteriota</taxon>
    </lineage>
</organism>
<keyword evidence="5 6" id="KW-0472">Membrane</keyword>
<dbReference type="Pfam" id="PF04138">
    <property type="entry name" value="GtrA_DPMS_TM"/>
    <property type="match status" value="1"/>
</dbReference>
<evidence type="ECO:0000313" key="8">
    <source>
        <dbReference type="EMBL" id="KKR98824.1"/>
    </source>
</evidence>
<dbReference type="InterPro" id="IPR051401">
    <property type="entry name" value="GtrA_CellWall_Glycosyl"/>
</dbReference>
<protein>
    <submittedName>
        <fullName evidence="8">GtrA family protein</fullName>
    </submittedName>
</protein>
<dbReference type="PANTHER" id="PTHR38459">
    <property type="entry name" value="PROPHAGE BACTOPRENOL-LINKED GLUCOSE TRANSLOCASE HOMOLOG"/>
    <property type="match status" value="1"/>
</dbReference>
<dbReference type="AlphaFoldDB" id="A0A0G0VD63"/>
<feature type="transmembrane region" description="Helical" evidence="6">
    <location>
        <begin position="106"/>
        <end position="127"/>
    </location>
</feature>
<accession>A0A0G0VD63</accession>
<comment type="similarity">
    <text evidence="2">Belongs to the GtrA family.</text>
</comment>
<evidence type="ECO:0000256" key="1">
    <source>
        <dbReference type="ARBA" id="ARBA00004141"/>
    </source>
</evidence>